<reference evidence="1" key="1">
    <citation type="journal article" date="2020" name="Stud. Mycol.">
        <title>101 Dothideomycetes genomes: a test case for predicting lifestyles and emergence of pathogens.</title>
        <authorList>
            <person name="Haridas S."/>
            <person name="Albert R."/>
            <person name="Binder M."/>
            <person name="Bloem J."/>
            <person name="Labutti K."/>
            <person name="Salamov A."/>
            <person name="Andreopoulos B."/>
            <person name="Baker S."/>
            <person name="Barry K."/>
            <person name="Bills G."/>
            <person name="Bluhm B."/>
            <person name="Cannon C."/>
            <person name="Castanera R."/>
            <person name="Culley D."/>
            <person name="Daum C."/>
            <person name="Ezra D."/>
            <person name="Gonzalez J."/>
            <person name="Henrissat B."/>
            <person name="Kuo A."/>
            <person name="Liang C."/>
            <person name="Lipzen A."/>
            <person name="Lutzoni F."/>
            <person name="Magnuson J."/>
            <person name="Mondo S."/>
            <person name="Nolan M."/>
            <person name="Ohm R."/>
            <person name="Pangilinan J."/>
            <person name="Park H.-J."/>
            <person name="Ramirez L."/>
            <person name="Alfaro M."/>
            <person name="Sun H."/>
            <person name="Tritt A."/>
            <person name="Yoshinaga Y."/>
            <person name="Zwiers L.-H."/>
            <person name="Turgeon B."/>
            <person name="Goodwin S."/>
            <person name="Spatafora J."/>
            <person name="Crous P."/>
            <person name="Grigoriev I."/>
        </authorList>
    </citation>
    <scope>NUCLEOTIDE SEQUENCE</scope>
    <source>
        <strain evidence="1">ATCC 200398</strain>
    </source>
</reference>
<keyword evidence="2" id="KW-1185">Reference proteome</keyword>
<protein>
    <submittedName>
        <fullName evidence="1">Uncharacterized protein</fullName>
    </submittedName>
</protein>
<gene>
    <name evidence="1" type="ORF">BDR25DRAFT_335443</name>
</gene>
<comment type="caution">
    <text evidence="1">The sequence shown here is derived from an EMBL/GenBank/DDBJ whole genome shotgun (WGS) entry which is preliminary data.</text>
</comment>
<evidence type="ECO:0000313" key="1">
    <source>
        <dbReference type="EMBL" id="KAF2468324.1"/>
    </source>
</evidence>
<accession>A0ACB6QMW6</accession>
<dbReference type="Proteomes" id="UP000799755">
    <property type="component" value="Unassembled WGS sequence"/>
</dbReference>
<proteinExistence type="predicted"/>
<sequence>MVDARRSLIIEAKPIGPGLNGFCESVRSLSQDLVASSPNTPLNRIDSEVLQDHALDLILALQALPASRVLPSTINAGDFDVRRLIPLFCAVLDNETDSTIWEKVYDVVAERTLTTVTEPSTPPPSGSPRTTSFQTPWTFNTGSFADTSDLRRNVDPILKNEVEDNLKIDHPDDFDTFFGQIPKLREITTAVLQGCKGAELPLFQEDVGWVEWPERCEEIAVLQFLGRHVDQFQRCADDHGFCPSKRPRCITTPNKPIPGSISKRKLDVGLAYNSGNELEESKGHSYDWSHILVPGELKSNPREDNHSSTWLGLVRYAWEIFSSQDTRRFILGFTLCGSIMRLWEFDRLGVVGSTPFDINKEGEKFISAVLGFLWMSEEELGFDPTIAEDGRRYMHIERNGRMERIWLDAHMRRQRSVAGRATTCWSGSLNERPEEGLLLKEATGAGATNVARYYHHETVYINGEVDDVSANVRKGLNDTVGRDPLLQRRTAHSDTITNSTASSASGARRGRSRSTSRTITRKRSSSSIQALMPRPKRSCSDSPAKQDRQRRNRSIYEASSPRGILTGLLGGIKGHESLLDANILHRDISIGNVMLNMAEDDGFLIDREHASGAPSKTGTKVFMAIGALYGEDHNFMHDLESFFWVLFWTCIHCTGPSGRRRVSKFEAWNFESTENLAKIKKGSVDEEDKFTKEVEENVTTYCTPLIPCVQELRKVVFPEGKRWLKEDRQLYSRMKSILQQTSDVLDAVEE</sequence>
<dbReference type="EMBL" id="MU003516">
    <property type="protein sequence ID" value="KAF2468324.1"/>
    <property type="molecule type" value="Genomic_DNA"/>
</dbReference>
<organism evidence="1 2">
    <name type="scientific">Lindgomyces ingoldianus</name>
    <dbReference type="NCBI Taxonomy" id="673940"/>
    <lineage>
        <taxon>Eukaryota</taxon>
        <taxon>Fungi</taxon>
        <taxon>Dikarya</taxon>
        <taxon>Ascomycota</taxon>
        <taxon>Pezizomycotina</taxon>
        <taxon>Dothideomycetes</taxon>
        <taxon>Pleosporomycetidae</taxon>
        <taxon>Pleosporales</taxon>
        <taxon>Lindgomycetaceae</taxon>
        <taxon>Lindgomyces</taxon>
    </lineage>
</organism>
<name>A0ACB6QMW6_9PLEO</name>
<evidence type="ECO:0000313" key="2">
    <source>
        <dbReference type="Proteomes" id="UP000799755"/>
    </source>
</evidence>